<dbReference type="EMBL" id="CP024793">
    <property type="protein sequence ID" value="AUB44307.1"/>
    <property type="molecule type" value="Genomic_DNA"/>
</dbReference>
<geneLocation type="plasmid" evidence="2">
    <name>pnfsy08</name>
</geneLocation>
<keyword evidence="1" id="KW-0614">Plasmid</keyword>
<dbReference type="Proteomes" id="UP000232003">
    <property type="component" value="Plasmid pNFSY08"/>
</dbReference>
<evidence type="ECO:0000313" key="1">
    <source>
        <dbReference type="EMBL" id="AUB44307.1"/>
    </source>
</evidence>
<dbReference type="OrthoDB" id="9933689at2"/>
<proteinExistence type="predicted"/>
<dbReference type="RefSeq" id="WP_100904087.1">
    <property type="nucleotide sequence ID" value="NZ_CAWNNC010000009.1"/>
</dbReference>
<keyword evidence="2" id="KW-1185">Reference proteome</keyword>
<reference evidence="1 2" key="1">
    <citation type="submission" date="2017-11" db="EMBL/GenBank/DDBJ databases">
        <title>Complete genome of a free-living desiccation-tolerant cyanobacterium and its photosynthetic adaptation to extreme terrestrial habitat.</title>
        <authorList>
            <person name="Shang J."/>
        </authorList>
    </citation>
    <scope>NUCLEOTIDE SEQUENCE [LARGE SCALE GENOMIC DNA]</scope>
    <source>
        <strain evidence="1 2">CCNUN1</strain>
        <plasmid evidence="2">pnfsy08</plasmid>
    </source>
</reference>
<dbReference type="AlphaFoldDB" id="A0A2K8T9C1"/>
<organism evidence="1 2">
    <name type="scientific">Nostoc flagelliforme CCNUN1</name>
    <dbReference type="NCBI Taxonomy" id="2038116"/>
    <lineage>
        <taxon>Bacteria</taxon>
        <taxon>Bacillati</taxon>
        <taxon>Cyanobacteriota</taxon>
        <taxon>Cyanophyceae</taxon>
        <taxon>Nostocales</taxon>
        <taxon>Nostocaceae</taxon>
        <taxon>Nostoc</taxon>
    </lineage>
</organism>
<gene>
    <name evidence="1" type="ORF">COO91_10530</name>
</gene>
<protein>
    <submittedName>
        <fullName evidence="1">Uncharacterized protein</fullName>
    </submittedName>
</protein>
<sequence>MGEAKRRRLLDPNYGTTQLPDEFALIFDDFVNKQTDIAIISKQDLTQPWSERFAYLKPKGTVLVTPQYVSIPISPSQNFARAIFLEYQLQIMASITPRIQQRGWISQINNSKTCDISIVYAPETTDNLNCLETQVFTRTFGKMVGVLMRNALQYFCFQRDNLLIPVVAMPASESDPYYLFCL</sequence>
<dbReference type="KEGG" id="nfl:COO91_10530"/>
<evidence type="ECO:0000313" key="2">
    <source>
        <dbReference type="Proteomes" id="UP000232003"/>
    </source>
</evidence>
<accession>A0A2K8T9C1</accession>
<name>A0A2K8T9C1_9NOSO</name>